<dbReference type="AlphaFoldDB" id="A0A9Q0GQT1"/>
<evidence type="ECO:0000313" key="1">
    <source>
        <dbReference type="EMBL" id="KAJ4951401.1"/>
    </source>
</evidence>
<dbReference type="OrthoDB" id="339325at2759"/>
<keyword evidence="2" id="KW-1185">Reference proteome</keyword>
<gene>
    <name evidence="1" type="ORF">NE237_028233</name>
</gene>
<evidence type="ECO:0000313" key="2">
    <source>
        <dbReference type="Proteomes" id="UP001141806"/>
    </source>
</evidence>
<name>A0A9Q0GQT1_9MAGN</name>
<dbReference type="Proteomes" id="UP001141806">
    <property type="component" value="Unassembled WGS sequence"/>
</dbReference>
<comment type="caution">
    <text evidence="1">The sequence shown here is derived from an EMBL/GenBank/DDBJ whole genome shotgun (WGS) entry which is preliminary data.</text>
</comment>
<dbReference type="EMBL" id="JAMYWD010000012">
    <property type="protein sequence ID" value="KAJ4951401.1"/>
    <property type="molecule type" value="Genomic_DNA"/>
</dbReference>
<protein>
    <submittedName>
        <fullName evidence="1">Uncharacterized protein</fullName>
    </submittedName>
</protein>
<accession>A0A9Q0GQT1</accession>
<reference evidence="1" key="1">
    <citation type="journal article" date="2023" name="Plant J.">
        <title>The genome of the king protea, Protea cynaroides.</title>
        <authorList>
            <person name="Chang J."/>
            <person name="Duong T.A."/>
            <person name="Schoeman C."/>
            <person name="Ma X."/>
            <person name="Roodt D."/>
            <person name="Barker N."/>
            <person name="Li Z."/>
            <person name="Van de Peer Y."/>
            <person name="Mizrachi E."/>
        </authorList>
    </citation>
    <scope>NUCLEOTIDE SEQUENCE</scope>
    <source>
        <tissue evidence="1">Young leaves</tissue>
    </source>
</reference>
<sequence>MNEYSWRDSISQLLSKGPTVINQCALSAPLYKSSVGPVPRTTTIAIKVLANEESREGLYRVLLERFRDLEVSDAKLKEQFQVLLQETQDEKTRKRRGEGSSPSSLDFTGWSDLPSFFLSKTPYRNVLESMRHAVHVCRILTGEIIYWPQKSSHLDMEKIVVVLVRILGMWQKMVQIIYQWAVYYPHHFRICNSFRSLLCWVDNKNIEPPKRNSVDAVKSVCSNGHGAAGSSTTDKKSCCDFLVGVLQVSWEVQNWYSIASIRLEGRGKKQIQPDAVYWGRLGKALHLGINPPCADTGKALRESVGKLLQTLHRNNLSLDMRCHLRMALDVVRMISGPVKVGDFGLSKLKNAMFLTEKSGRGTVKIFLFSPFFLAPVDGT</sequence>
<proteinExistence type="predicted"/>
<organism evidence="1 2">
    <name type="scientific">Protea cynaroides</name>
    <dbReference type="NCBI Taxonomy" id="273540"/>
    <lineage>
        <taxon>Eukaryota</taxon>
        <taxon>Viridiplantae</taxon>
        <taxon>Streptophyta</taxon>
        <taxon>Embryophyta</taxon>
        <taxon>Tracheophyta</taxon>
        <taxon>Spermatophyta</taxon>
        <taxon>Magnoliopsida</taxon>
        <taxon>Proteales</taxon>
        <taxon>Proteaceae</taxon>
        <taxon>Protea</taxon>
    </lineage>
</organism>